<evidence type="ECO:0000259" key="1">
    <source>
        <dbReference type="PROSITE" id="PS51750"/>
    </source>
</evidence>
<name>A0A2T1LTB8_9CHRO</name>
<accession>A0A2T1LTB8</accession>
<evidence type="ECO:0000313" key="3">
    <source>
        <dbReference type="Proteomes" id="UP000239001"/>
    </source>
</evidence>
<sequence>MLQLSQLKPRTFIFRKVGENIQLSAFAHDNDWWWYLSEICRVLGVQRESITQRIKSEDLINAQLGSEIRWMINFRALVVAVYGSNTRNASSFQRFVTGEVFPAIYPPQLRQNVELLNQFDRQHTLIEAIDEKLITVIEQIKSPTTSKEAEQIAWTTQRHNQEIDFLKAQLNHANYINSLLLSILATPLPDVPTPSLTKPQHQGNGHSHSLFL</sequence>
<dbReference type="RefSeq" id="WP_106458688.1">
    <property type="nucleotide sequence ID" value="NZ_PXOH01000030.1"/>
</dbReference>
<organism evidence="2 3">
    <name type="scientific">Aphanothece hegewaldii CCALA 016</name>
    <dbReference type="NCBI Taxonomy" id="2107694"/>
    <lineage>
        <taxon>Bacteria</taxon>
        <taxon>Bacillati</taxon>
        <taxon>Cyanobacteriota</taxon>
        <taxon>Cyanophyceae</taxon>
        <taxon>Oscillatoriophycideae</taxon>
        <taxon>Chroococcales</taxon>
        <taxon>Aphanothecaceae</taxon>
        <taxon>Aphanothece</taxon>
    </lineage>
</organism>
<comment type="caution">
    <text evidence="2">The sequence shown here is derived from an EMBL/GenBank/DDBJ whole genome shotgun (WGS) entry which is preliminary data.</text>
</comment>
<feature type="domain" description="Bro-N" evidence="1">
    <location>
        <begin position="1"/>
        <end position="108"/>
    </location>
</feature>
<reference evidence="2 3" key="1">
    <citation type="submission" date="2018-03" db="EMBL/GenBank/DDBJ databases">
        <title>The ancient ancestry and fast evolution of plastids.</title>
        <authorList>
            <person name="Moore K.R."/>
            <person name="Magnabosco C."/>
            <person name="Momper L."/>
            <person name="Gold D.A."/>
            <person name="Bosak T."/>
            <person name="Fournier G.P."/>
        </authorList>
    </citation>
    <scope>NUCLEOTIDE SEQUENCE [LARGE SCALE GENOMIC DNA]</scope>
    <source>
        <strain evidence="2 3">CCALA 016</strain>
    </source>
</reference>
<dbReference type="Proteomes" id="UP000239001">
    <property type="component" value="Unassembled WGS sequence"/>
</dbReference>
<dbReference type="EMBL" id="PXOH01000030">
    <property type="protein sequence ID" value="PSF33454.1"/>
    <property type="molecule type" value="Genomic_DNA"/>
</dbReference>
<reference evidence="2 3" key="2">
    <citation type="submission" date="2018-03" db="EMBL/GenBank/DDBJ databases">
        <authorList>
            <person name="Keele B.F."/>
        </authorList>
    </citation>
    <scope>NUCLEOTIDE SEQUENCE [LARGE SCALE GENOMIC DNA]</scope>
    <source>
        <strain evidence="2 3">CCALA 016</strain>
    </source>
</reference>
<keyword evidence="3" id="KW-1185">Reference proteome</keyword>
<evidence type="ECO:0000313" key="2">
    <source>
        <dbReference type="EMBL" id="PSF33454.1"/>
    </source>
</evidence>
<dbReference type="AlphaFoldDB" id="A0A2T1LTB8"/>
<protein>
    <recommendedName>
        <fullName evidence="1">Bro-N domain-containing protein</fullName>
    </recommendedName>
</protein>
<dbReference type="Pfam" id="PF02498">
    <property type="entry name" value="Bro-N"/>
    <property type="match status" value="1"/>
</dbReference>
<gene>
    <name evidence="2" type="ORF">C7H19_19995</name>
</gene>
<dbReference type="PROSITE" id="PS51750">
    <property type="entry name" value="BRO_N"/>
    <property type="match status" value="1"/>
</dbReference>
<proteinExistence type="predicted"/>
<dbReference type="InterPro" id="IPR003497">
    <property type="entry name" value="BRO_N_domain"/>
</dbReference>